<dbReference type="InterPro" id="IPR002963">
    <property type="entry name" value="Expansin"/>
</dbReference>
<dbReference type="AlphaFoldDB" id="A0A8T0GZ08"/>
<dbReference type="Pfam" id="PF01357">
    <property type="entry name" value="Expansin_C"/>
    <property type="match status" value="1"/>
</dbReference>
<reference evidence="9" key="1">
    <citation type="submission" date="2020-06" db="EMBL/GenBank/DDBJ databases">
        <title>WGS assembly of Ceratodon purpureus strain R40.</title>
        <authorList>
            <person name="Carey S.B."/>
            <person name="Jenkins J."/>
            <person name="Shu S."/>
            <person name="Lovell J.T."/>
            <person name="Sreedasyam A."/>
            <person name="Maumus F."/>
            <person name="Tiley G.P."/>
            <person name="Fernandez-Pozo N."/>
            <person name="Barry K."/>
            <person name="Chen C."/>
            <person name="Wang M."/>
            <person name="Lipzen A."/>
            <person name="Daum C."/>
            <person name="Saski C.A."/>
            <person name="Payton A.C."/>
            <person name="Mcbreen J.C."/>
            <person name="Conrad R.E."/>
            <person name="Kollar L.M."/>
            <person name="Olsson S."/>
            <person name="Huttunen S."/>
            <person name="Landis J.B."/>
            <person name="Wickett N.J."/>
            <person name="Johnson M.G."/>
            <person name="Rensing S.A."/>
            <person name="Grimwood J."/>
            <person name="Schmutz J."/>
            <person name="Mcdaniel S.F."/>
        </authorList>
    </citation>
    <scope>NUCLEOTIDE SEQUENCE</scope>
    <source>
        <strain evidence="9">R40</strain>
    </source>
</reference>
<evidence type="ECO:0000256" key="2">
    <source>
        <dbReference type="ARBA" id="ARBA00022512"/>
    </source>
</evidence>
<dbReference type="Proteomes" id="UP000822688">
    <property type="component" value="Chromosome 8"/>
</dbReference>
<dbReference type="EMBL" id="CM026429">
    <property type="protein sequence ID" value="KAG0565051.1"/>
    <property type="molecule type" value="Genomic_DNA"/>
</dbReference>
<dbReference type="PRINTS" id="PR01226">
    <property type="entry name" value="EXPANSIN"/>
</dbReference>
<proteinExistence type="inferred from homology"/>
<dbReference type="InterPro" id="IPR036749">
    <property type="entry name" value="Expansin_CBD_sf"/>
</dbReference>
<feature type="domain" description="Expansin-like EG45" evidence="7">
    <location>
        <begin position="46"/>
        <end position="156"/>
    </location>
</feature>
<dbReference type="OrthoDB" id="5823761at2759"/>
<evidence type="ECO:0000256" key="4">
    <source>
        <dbReference type="ARBA" id="ARBA00022729"/>
    </source>
</evidence>
<evidence type="ECO:0000256" key="5">
    <source>
        <dbReference type="ARBA" id="ARBA00023136"/>
    </source>
</evidence>
<evidence type="ECO:0000259" key="7">
    <source>
        <dbReference type="PROSITE" id="PS50842"/>
    </source>
</evidence>
<dbReference type="Gene3D" id="2.40.40.10">
    <property type="entry name" value="RlpA-like domain"/>
    <property type="match status" value="1"/>
</dbReference>
<keyword evidence="5" id="KW-0472">Membrane</keyword>
<dbReference type="InterPro" id="IPR036908">
    <property type="entry name" value="RlpA-like_sf"/>
</dbReference>
<evidence type="ECO:0000256" key="6">
    <source>
        <dbReference type="RuleBase" id="RU365023"/>
    </source>
</evidence>
<comment type="similarity">
    <text evidence="1 6">Belongs to the expansin family. Expansin A subfamily.</text>
</comment>
<dbReference type="Pfam" id="PF03330">
    <property type="entry name" value="DPBB_1"/>
    <property type="match status" value="1"/>
</dbReference>
<feature type="chain" id="PRO_5035968077" description="Expansin" evidence="6">
    <location>
        <begin position="28"/>
        <end position="250"/>
    </location>
</feature>
<dbReference type="SMART" id="SM00837">
    <property type="entry name" value="DPBB_1"/>
    <property type="match status" value="1"/>
</dbReference>
<dbReference type="PROSITE" id="PS51257">
    <property type="entry name" value="PROKAR_LIPOPROTEIN"/>
    <property type="match status" value="1"/>
</dbReference>
<dbReference type="GO" id="GO:0005576">
    <property type="term" value="C:extracellular region"/>
    <property type="evidence" value="ECO:0007669"/>
    <property type="project" value="InterPro"/>
</dbReference>
<dbReference type="PROSITE" id="PS50843">
    <property type="entry name" value="EXPANSIN_CBD"/>
    <property type="match status" value="1"/>
</dbReference>
<protein>
    <recommendedName>
        <fullName evidence="6">Expansin</fullName>
    </recommendedName>
</protein>
<dbReference type="InterPro" id="IPR007112">
    <property type="entry name" value="Expansin/allergen_DPBB_dom"/>
</dbReference>
<dbReference type="PANTHER" id="PTHR31867">
    <property type="entry name" value="EXPANSIN-A15"/>
    <property type="match status" value="1"/>
</dbReference>
<dbReference type="PROSITE" id="PS50842">
    <property type="entry name" value="EXPANSIN_EG45"/>
    <property type="match status" value="1"/>
</dbReference>
<evidence type="ECO:0000256" key="3">
    <source>
        <dbReference type="ARBA" id="ARBA00022525"/>
    </source>
</evidence>
<dbReference type="InterPro" id="IPR007117">
    <property type="entry name" value="Expansin_CBD"/>
</dbReference>
<evidence type="ECO:0000259" key="8">
    <source>
        <dbReference type="PROSITE" id="PS50843"/>
    </source>
</evidence>
<dbReference type="GO" id="GO:0016020">
    <property type="term" value="C:membrane"/>
    <property type="evidence" value="ECO:0007669"/>
    <property type="project" value="UniProtKB-SubCell"/>
</dbReference>
<dbReference type="Gene3D" id="2.60.40.760">
    <property type="entry name" value="Expansin, cellulose-binding-like domain"/>
    <property type="match status" value="1"/>
</dbReference>
<comment type="caution">
    <text evidence="9">The sequence shown here is derived from an EMBL/GenBank/DDBJ whole genome shotgun (WGS) entry which is preliminary data.</text>
</comment>
<dbReference type="SUPFAM" id="SSF49590">
    <property type="entry name" value="PHL pollen allergen"/>
    <property type="match status" value="1"/>
</dbReference>
<dbReference type="PRINTS" id="PR01225">
    <property type="entry name" value="EXPANSNFAMLY"/>
</dbReference>
<keyword evidence="3 6" id="KW-0964">Secreted</keyword>
<evidence type="ECO:0000313" key="9">
    <source>
        <dbReference type="EMBL" id="KAG0565051.1"/>
    </source>
</evidence>
<sequence length="250" mass="26574">MAASMVRAAVLMMMVVVLSGCVSQAQAWDNGHATFYGGDNGAGTMGGACGYGNLYNTGYGLKTAALSAPLFNGGRACGACYQLTCVTSGTKYCYGGGKSITITATNFCPTGSTGGWCNPPKKHFDLSYPMFAVLAKKVGGVIPVNFQRVPCSRKGGMRFTINGNPYFFLVMVYNVAGAGDVQRLFIKGPSTGWFEMKRNWGQVWQYNGGPKGMVGQALSFRAITSDGRQVISTNAAPGNWRFGQTFEGRN</sequence>
<keyword evidence="6" id="KW-0961">Cell wall biogenesis/degradation</keyword>
<dbReference type="GO" id="GO:0009664">
    <property type="term" value="P:plant-type cell wall organization"/>
    <property type="evidence" value="ECO:0007669"/>
    <property type="project" value="InterPro"/>
</dbReference>
<feature type="signal peptide" evidence="6">
    <location>
        <begin position="1"/>
        <end position="27"/>
    </location>
</feature>
<gene>
    <name evidence="9" type="ORF">KC19_8G159400</name>
</gene>
<evidence type="ECO:0000313" key="10">
    <source>
        <dbReference type="Proteomes" id="UP000822688"/>
    </source>
</evidence>
<keyword evidence="2 6" id="KW-0134">Cell wall</keyword>
<keyword evidence="4 6" id="KW-0732">Signal</keyword>
<keyword evidence="10" id="KW-1185">Reference proteome</keyword>
<dbReference type="SUPFAM" id="SSF50685">
    <property type="entry name" value="Barwin-like endoglucanases"/>
    <property type="match status" value="1"/>
</dbReference>
<evidence type="ECO:0000256" key="1">
    <source>
        <dbReference type="ARBA" id="ARBA00005392"/>
    </source>
</evidence>
<accession>A0A8T0GZ08</accession>
<name>A0A8T0GZ08_CERPU</name>
<dbReference type="InterPro" id="IPR007118">
    <property type="entry name" value="Expan_Lol_pI"/>
</dbReference>
<dbReference type="CDD" id="cd22274">
    <property type="entry name" value="DPBB_EXPA_N"/>
    <property type="match status" value="1"/>
</dbReference>
<comment type="subcellular location">
    <subcellularLocation>
        <location evidence="6">Secreted</location>
        <location evidence="6">Cell wall</location>
    </subcellularLocation>
    <subcellularLocation>
        <location evidence="6">Membrane</location>
        <topology evidence="6">Peripheral membrane protein</topology>
    </subcellularLocation>
</comment>
<dbReference type="InterPro" id="IPR009009">
    <property type="entry name" value="RlpA-like_DPBB"/>
</dbReference>
<feature type="domain" description="Expansin-like CBD" evidence="8">
    <location>
        <begin position="166"/>
        <end position="248"/>
    </location>
</feature>
<organism evidence="9 10">
    <name type="scientific">Ceratodon purpureus</name>
    <name type="common">Fire moss</name>
    <name type="synonym">Dicranum purpureum</name>
    <dbReference type="NCBI Taxonomy" id="3225"/>
    <lineage>
        <taxon>Eukaryota</taxon>
        <taxon>Viridiplantae</taxon>
        <taxon>Streptophyta</taxon>
        <taxon>Embryophyta</taxon>
        <taxon>Bryophyta</taxon>
        <taxon>Bryophytina</taxon>
        <taxon>Bryopsida</taxon>
        <taxon>Dicranidae</taxon>
        <taxon>Pseudoditrichales</taxon>
        <taxon>Ditrichaceae</taxon>
        <taxon>Ceratodon</taxon>
    </lineage>
</organism>
<comment type="function">
    <text evidence="6">Causes loosening and extension of plant cell walls by disrupting non-covalent bonding between cellulose microfibrils and matrix glucans. No enzymatic activity has been found.</text>
</comment>